<protein>
    <submittedName>
        <fullName evidence="1">Uncharacterized protein</fullName>
    </submittedName>
</protein>
<dbReference type="InParanoid" id="A0A2K2BUY6"/>
<accession>A0A2K2BUY6</accession>
<organism evidence="1 2">
    <name type="scientific">Populus trichocarpa</name>
    <name type="common">Western balsam poplar</name>
    <name type="synonym">Populus balsamifera subsp. trichocarpa</name>
    <dbReference type="NCBI Taxonomy" id="3694"/>
    <lineage>
        <taxon>Eukaryota</taxon>
        <taxon>Viridiplantae</taxon>
        <taxon>Streptophyta</taxon>
        <taxon>Embryophyta</taxon>
        <taxon>Tracheophyta</taxon>
        <taxon>Spermatophyta</taxon>
        <taxon>Magnoliopsida</taxon>
        <taxon>eudicotyledons</taxon>
        <taxon>Gunneridae</taxon>
        <taxon>Pentapetalae</taxon>
        <taxon>rosids</taxon>
        <taxon>fabids</taxon>
        <taxon>Malpighiales</taxon>
        <taxon>Salicaceae</taxon>
        <taxon>Saliceae</taxon>
        <taxon>Populus</taxon>
    </lineage>
</organism>
<evidence type="ECO:0000313" key="1">
    <source>
        <dbReference type="EMBL" id="PNT53558.1"/>
    </source>
</evidence>
<reference evidence="1 2" key="1">
    <citation type="journal article" date="2006" name="Science">
        <title>The genome of black cottonwood, Populus trichocarpa (Torr. &amp; Gray).</title>
        <authorList>
            <person name="Tuskan G.A."/>
            <person name="Difazio S."/>
            <person name="Jansson S."/>
            <person name="Bohlmann J."/>
            <person name="Grigoriev I."/>
            <person name="Hellsten U."/>
            <person name="Putnam N."/>
            <person name="Ralph S."/>
            <person name="Rombauts S."/>
            <person name="Salamov A."/>
            <person name="Schein J."/>
            <person name="Sterck L."/>
            <person name="Aerts A."/>
            <person name="Bhalerao R.R."/>
            <person name="Bhalerao R.P."/>
            <person name="Blaudez D."/>
            <person name="Boerjan W."/>
            <person name="Brun A."/>
            <person name="Brunner A."/>
            <person name="Busov V."/>
            <person name="Campbell M."/>
            <person name="Carlson J."/>
            <person name="Chalot M."/>
            <person name="Chapman J."/>
            <person name="Chen G.L."/>
            <person name="Cooper D."/>
            <person name="Coutinho P.M."/>
            <person name="Couturier J."/>
            <person name="Covert S."/>
            <person name="Cronk Q."/>
            <person name="Cunningham R."/>
            <person name="Davis J."/>
            <person name="Degroeve S."/>
            <person name="Dejardin A."/>
            <person name="Depamphilis C."/>
            <person name="Detter J."/>
            <person name="Dirks B."/>
            <person name="Dubchak I."/>
            <person name="Duplessis S."/>
            <person name="Ehlting J."/>
            <person name="Ellis B."/>
            <person name="Gendler K."/>
            <person name="Goodstein D."/>
            <person name="Gribskov M."/>
            <person name="Grimwood J."/>
            <person name="Groover A."/>
            <person name="Gunter L."/>
            <person name="Hamberger B."/>
            <person name="Heinze B."/>
            <person name="Helariutta Y."/>
            <person name="Henrissat B."/>
            <person name="Holligan D."/>
            <person name="Holt R."/>
            <person name="Huang W."/>
            <person name="Islam-Faridi N."/>
            <person name="Jones S."/>
            <person name="Jones-Rhoades M."/>
            <person name="Jorgensen R."/>
            <person name="Joshi C."/>
            <person name="Kangasjarvi J."/>
            <person name="Karlsson J."/>
            <person name="Kelleher C."/>
            <person name="Kirkpatrick R."/>
            <person name="Kirst M."/>
            <person name="Kohler A."/>
            <person name="Kalluri U."/>
            <person name="Larimer F."/>
            <person name="Leebens-Mack J."/>
            <person name="Leple J.C."/>
            <person name="Locascio P."/>
            <person name="Lou Y."/>
            <person name="Lucas S."/>
            <person name="Martin F."/>
            <person name="Montanini B."/>
            <person name="Napoli C."/>
            <person name="Nelson D.R."/>
            <person name="Nelson C."/>
            <person name="Nieminen K."/>
            <person name="Nilsson O."/>
            <person name="Pereda V."/>
            <person name="Peter G."/>
            <person name="Philippe R."/>
            <person name="Pilate G."/>
            <person name="Poliakov A."/>
            <person name="Razumovskaya J."/>
            <person name="Richardson P."/>
            <person name="Rinaldi C."/>
            <person name="Ritland K."/>
            <person name="Rouze P."/>
            <person name="Ryaboy D."/>
            <person name="Schmutz J."/>
            <person name="Schrader J."/>
            <person name="Segerman B."/>
            <person name="Shin H."/>
            <person name="Siddiqui A."/>
            <person name="Sterky F."/>
            <person name="Terry A."/>
            <person name="Tsai C.J."/>
            <person name="Uberbacher E."/>
            <person name="Unneberg P."/>
            <person name="Vahala J."/>
            <person name="Wall K."/>
            <person name="Wessler S."/>
            <person name="Yang G."/>
            <person name="Yin T."/>
            <person name="Douglas C."/>
            <person name="Marra M."/>
            <person name="Sandberg G."/>
            <person name="Van de Peer Y."/>
            <person name="Rokhsar D."/>
        </authorList>
    </citation>
    <scope>NUCLEOTIDE SEQUENCE [LARGE SCALE GENOMIC DNA]</scope>
    <source>
        <strain evidence="2">cv. Nisqually</strain>
    </source>
</reference>
<gene>
    <name evidence="1" type="ORF">POPTR_001G091200</name>
</gene>
<dbReference type="AlphaFoldDB" id="A0A2K2BUY6"/>
<evidence type="ECO:0000313" key="2">
    <source>
        <dbReference type="Proteomes" id="UP000006729"/>
    </source>
</evidence>
<name>A0A2K2BUY6_POPTR</name>
<sequence length="88" mass="9869">MIDTQRTVTATNRSIKCHHGGINRRFVRRQRFKFTAITPHQSNRGQYQNIAQKVAVGQATTCTIHTHTGDCVCYAPTFAYACKSIGLN</sequence>
<dbReference type="EMBL" id="CM009290">
    <property type="protein sequence ID" value="PNT53558.1"/>
    <property type="molecule type" value="Genomic_DNA"/>
</dbReference>
<proteinExistence type="predicted"/>
<dbReference type="Proteomes" id="UP000006729">
    <property type="component" value="Chromosome 1"/>
</dbReference>
<keyword evidence="2" id="KW-1185">Reference proteome</keyword>